<evidence type="ECO:0000313" key="2">
    <source>
        <dbReference type="Proteomes" id="UP001054945"/>
    </source>
</evidence>
<dbReference type="EMBL" id="BPLR01015718">
    <property type="protein sequence ID" value="GIY78134.1"/>
    <property type="molecule type" value="Genomic_DNA"/>
</dbReference>
<keyword evidence="2" id="KW-1185">Reference proteome</keyword>
<accession>A0AAV4W8D5</accession>
<name>A0AAV4W8D5_CAEEX</name>
<protein>
    <submittedName>
        <fullName evidence="1">Uncharacterized protein</fullName>
    </submittedName>
</protein>
<sequence length="71" mass="7607">MVGGKSRLSVSEGPRMGVVSASALWYERKDLPSEPMGTKRWSLDGSADQLLRANDSLKGGISDQRKSGKGI</sequence>
<dbReference type="AlphaFoldDB" id="A0AAV4W8D5"/>
<organism evidence="1 2">
    <name type="scientific">Caerostris extrusa</name>
    <name type="common">Bark spider</name>
    <name type="synonym">Caerostris bankana</name>
    <dbReference type="NCBI Taxonomy" id="172846"/>
    <lineage>
        <taxon>Eukaryota</taxon>
        <taxon>Metazoa</taxon>
        <taxon>Ecdysozoa</taxon>
        <taxon>Arthropoda</taxon>
        <taxon>Chelicerata</taxon>
        <taxon>Arachnida</taxon>
        <taxon>Araneae</taxon>
        <taxon>Araneomorphae</taxon>
        <taxon>Entelegynae</taxon>
        <taxon>Araneoidea</taxon>
        <taxon>Araneidae</taxon>
        <taxon>Caerostris</taxon>
    </lineage>
</organism>
<gene>
    <name evidence="1" type="ORF">CEXT_189791</name>
</gene>
<comment type="caution">
    <text evidence="1">The sequence shown here is derived from an EMBL/GenBank/DDBJ whole genome shotgun (WGS) entry which is preliminary data.</text>
</comment>
<evidence type="ECO:0000313" key="1">
    <source>
        <dbReference type="EMBL" id="GIY78134.1"/>
    </source>
</evidence>
<proteinExistence type="predicted"/>
<dbReference type="Proteomes" id="UP001054945">
    <property type="component" value="Unassembled WGS sequence"/>
</dbReference>
<reference evidence="1 2" key="1">
    <citation type="submission" date="2021-06" db="EMBL/GenBank/DDBJ databases">
        <title>Caerostris extrusa draft genome.</title>
        <authorList>
            <person name="Kono N."/>
            <person name="Arakawa K."/>
        </authorList>
    </citation>
    <scope>NUCLEOTIDE SEQUENCE [LARGE SCALE GENOMIC DNA]</scope>
</reference>